<feature type="chain" id="PRO_5011559365" description="Secreted protein" evidence="1">
    <location>
        <begin position="23"/>
        <end position="135"/>
    </location>
</feature>
<dbReference type="RefSeq" id="WP_055507847.1">
    <property type="nucleotide sequence ID" value="NZ_BBZG01000005.1"/>
</dbReference>
<feature type="signal peptide" evidence="1">
    <location>
        <begin position="1"/>
        <end position="22"/>
    </location>
</feature>
<dbReference type="Proteomes" id="UP000198953">
    <property type="component" value="Unassembled WGS sequence"/>
</dbReference>
<dbReference type="EMBL" id="FOBF01000001">
    <property type="protein sequence ID" value="SEK28080.1"/>
    <property type="molecule type" value="Genomic_DNA"/>
</dbReference>
<accession>A0A1H7FV55</accession>
<evidence type="ECO:0000313" key="3">
    <source>
        <dbReference type="Proteomes" id="UP000198953"/>
    </source>
</evidence>
<protein>
    <recommendedName>
        <fullName evidence="4">Secreted protein</fullName>
    </recommendedName>
</protein>
<organism evidence="2 3">
    <name type="scientific">Nonomuraea pusilla</name>
    <dbReference type="NCBI Taxonomy" id="46177"/>
    <lineage>
        <taxon>Bacteria</taxon>
        <taxon>Bacillati</taxon>
        <taxon>Actinomycetota</taxon>
        <taxon>Actinomycetes</taxon>
        <taxon>Streptosporangiales</taxon>
        <taxon>Streptosporangiaceae</taxon>
        <taxon>Nonomuraea</taxon>
    </lineage>
</organism>
<name>A0A1H7FV55_9ACTN</name>
<evidence type="ECO:0008006" key="4">
    <source>
        <dbReference type="Google" id="ProtNLM"/>
    </source>
</evidence>
<dbReference type="STRING" id="46177.SAMN05660976_00159"/>
<gene>
    <name evidence="2" type="ORF">SAMN05660976_00159</name>
</gene>
<evidence type="ECO:0000256" key="1">
    <source>
        <dbReference type="SAM" id="SignalP"/>
    </source>
</evidence>
<evidence type="ECO:0000313" key="2">
    <source>
        <dbReference type="EMBL" id="SEK28080.1"/>
    </source>
</evidence>
<sequence>MRLLALLTAAVLPLAAAAPASAVPTVWNWRGGHSTDGKASAWGKVYIHQMGYLVEGNLKDTQSYGCSWVILKGQDTRSGRWKSHGFYNCIAGTGTFKKDYRNVLNVKVQVCRGDADRPTGQCSAWKPIMRNGGPA</sequence>
<keyword evidence="3" id="KW-1185">Reference proteome</keyword>
<keyword evidence="1" id="KW-0732">Signal</keyword>
<dbReference type="OrthoDB" id="3537788at2"/>
<dbReference type="AlphaFoldDB" id="A0A1H7FV55"/>
<reference evidence="2 3" key="1">
    <citation type="submission" date="2016-10" db="EMBL/GenBank/DDBJ databases">
        <authorList>
            <person name="de Groot N.N."/>
        </authorList>
    </citation>
    <scope>NUCLEOTIDE SEQUENCE [LARGE SCALE GENOMIC DNA]</scope>
    <source>
        <strain evidence="2 3">DSM 43357</strain>
    </source>
</reference>
<proteinExistence type="predicted"/>